<dbReference type="EMBL" id="BSDO01000002">
    <property type="protein sequence ID" value="GLI21892.1"/>
    <property type="molecule type" value="Genomic_DNA"/>
</dbReference>
<evidence type="ECO:0000313" key="2">
    <source>
        <dbReference type="EMBL" id="GLI21892.1"/>
    </source>
</evidence>
<sequence length="72" mass="7768">MARFCFDTKVPDPPPPQRMPDSEDPSIVEARRRRVQDTLATSSSRRSKTLSEGTIATPGTGPYTATKASGTS</sequence>
<evidence type="ECO:0000313" key="3">
    <source>
        <dbReference type="EMBL" id="MDR6332359.1"/>
    </source>
</evidence>
<protein>
    <submittedName>
        <fullName evidence="2">Uncharacterized protein</fullName>
    </submittedName>
</protein>
<dbReference type="AlphaFoldDB" id="A0A9W6CMI3"/>
<dbReference type="Proteomes" id="UP001144397">
    <property type="component" value="Unassembled WGS sequence"/>
</dbReference>
<organism evidence="2 4">
    <name type="scientific">Xanthobacter flavus</name>
    <dbReference type="NCBI Taxonomy" id="281"/>
    <lineage>
        <taxon>Bacteria</taxon>
        <taxon>Pseudomonadati</taxon>
        <taxon>Pseudomonadota</taxon>
        <taxon>Alphaproteobacteria</taxon>
        <taxon>Hyphomicrobiales</taxon>
        <taxon>Xanthobacteraceae</taxon>
        <taxon>Xanthobacter</taxon>
    </lineage>
</organism>
<evidence type="ECO:0000256" key="1">
    <source>
        <dbReference type="SAM" id="MobiDB-lite"/>
    </source>
</evidence>
<comment type="caution">
    <text evidence="2">The sequence shown here is derived from an EMBL/GenBank/DDBJ whole genome shotgun (WGS) entry which is preliminary data.</text>
</comment>
<dbReference type="Proteomes" id="UP001245370">
    <property type="component" value="Unassembled WGS sequence"/>
</dbReference>
<reference evidence="2" key="1">
    <citation type="submission" date="2022-12" db="EMBL/GenBank/DDBJ databases">
        <title>Reference genome sequencing for broad-spectrum identification of bacterial and archaeal isolates by mass spectrometry.</title>
        <authorList>
            <person name="Sekiguchi Y."/>
            <person name="Tourlousse D.M."/>
        </authorList>
    </citation>
    <scope>NUCLEOTIDE SEQUENCE</scope>
    <source>
        <strain evidence="2">301</strain>
    </source>
</reference>
<reference evidence="3 5" key="2">
    <citation type="submission" date="2023-07" db="EMBL/GenBank/DDBJ databases">
        <title>Genomic Encyclopedia of Type Strains, Phase IV (KMG-IV): sequencing the most valuable type-strain genomes for metagenomic binning, comparative biology and taxonomic classification.</title>
        <authorList>
            <person name="Goeker M."/>
        </authorList>
    </citation>
    <scope>NUCLEOTIDE SEQUENCE [LARGE SCALE GENOMIC DNA]</scope>
    <source>
        <strain evidence="3 5">DSM 338</strain>
    </source>
</reference>
<dbReference type="EMBL" id="JAVDPY010000001">
    <property type="protein sequence ID" value="MDR6332359.1"/>
    <property type="molecule type" value="Genomic_DNA"/>
</dbReference>
<proteinExistence type="predicted"/>
<feature type="region of interest" description="Disordered" evidence="1">
    <location>
        <begin position="1"/>
        <end position="72"/>
    </location>
</feature>
<gene>
    <name evidence="3" type="ORF">GGQ86_000806</name>
    <name evidence="2" type="ORF">XFLAVUS301_15660</name>
</gene>
<evidence type="ECO:0000313" key="5">
    <source>
        <dbReference type="Proteomes" id="UP001245370"/>
    </source>
</evidence>
<dbReference type="RefSeq" id="WP_281806828.1">
    <property type="nucleotide sequence ID" value="NZ_BSDO01000002.1"/>
</dbReference>
<evidence type="ECO:0000313" key="4">
    <source>
        <dbReference type="Proteomes" id="UP001144397"/>
    </source>
</evidence>
<feature type="compositionally biased region" description="Polar residues" evidence="1">
    <location>
        <begin position="38"/>
        <end position="54"/>
    </location>
</feature>
<name>A0A9W6CMI3_XANFL</name>
<dbReference type="GeneID" id="95762357"/>
<accession>A0A9W6CMI3</accession>
<keyword evidence="5" id="KW-1185">Reference proteome</keyword>